<proteinExistence type="predicted"/>
<organism evidence="2 3">
    <name type="scientific">Sphingomonas suaedae</name>
    <dbReference type="NCBI Taxonomy" id="2599297"/>
    <lineage>
        <taxon>Bacteria</taxon>
        <taxon>Pseudomonadati</taxon>
        <taxon>Pseudomonadota</taxon>
        <taxon>Alphaproteobacteria</taxon>
        <taxon>Sphingomonadales</taxon>
        <taxon>Sphingomonadaceae</taxon>
        <taxon>Sphingomonas</taxon>
    </lineage>
</organism>
<feature type="domain" description="DUF2726" evidence="1">
    <location>
        <begin position="7"/>
        <end position="103"/>
    </location>
</feature>
<dbReference type="KEGG" id="ssua:FPZ54_06665"/>
<dbReference type="OrthoDB" id="5185462at2"/>
<accession>A0A518RE93</accession>
<dbReference type="RefSeq" id="WP_145845910.1">
    <property type="nucleotide sequence ID" value="NZ_CP042239.1"/>
</dbReference>
<name>A0A518RE93_9SPHN</name>
<evidence type="ECO:0000259" key="1">
    <source>
        <dbReference type="Pfam" id="PF10881"/>
    </source>
</evidence>
<dbReference type="InterPro" id="IPR024402">
    <property type="entry name" value="DUF2726"/>
</dbReference>
<evidence type="ECO:0000313" key="2">
    <source>
        <dbReference type="EMBL" id="QDX25731.1"/>
    </source>
</evidence>
<evidence type="ECO:0000313" key="3">
    <source>
        <dbReference type="Proteomes" id="UP000318055"/>
    </source>
</evidence>
<reference evidence="2 3" key="1">
    <citation type="submission" date="2019-07" db="EMBL/GenBank/DDBJ databases">
        <title>Sphingomonas alkalisoli sp. nov., isolated from rhizosphere soil of Suaedae salsa.</title>
        <authorList>
            <person name="Zhang H."/>
            <person name="Xu L."/>
            <person name="Zhang J.-X."/>
            <person name="Sun J.-Q."/>
        </authorList>
    </citation>
    <scope>NUCLEOTIDE SEQUENCE [LARGE SCALE GENOMIC DNA]</scope>
    <source>
        <strain evidence="2 3">XS-10</strain>
    </source>
</reference>
<dbReference type="EMBL" id="CP042239">
    <property type="protein sequence ID" value="QDX25731.1"/>
    <property type="molecule type" value="Genomic_DNA"/>
</dbReference>
<dbReference type="AlphaFoldDB" id="A0A518RE93"/>
<dbReference type="Pfam" id="PF10881">
    <property type="entry name" value="DUF2726"/>
    <property type="match status" value="1"/>
</dbReference>
<protein>
    <submittedName>
        <fullName evidence="2">DUF2726 domain-containing protein</fullName>
    </submittedName>
</protein>
<gene>
    <name evidence="2" type="ORF">FPZ54_06665</name>
</gene>
<dbReference type="Proteomes" id="UP000318055">
    <property type="component" value="Chromosome"/>
</dbReference>
<keyword evidence="3" id="KW-1185">Reference proteome</keyword>
<sequence>MLKRLSNLGEQKVHDEIVGAAEEYQAHIYRKVRIADVVDISRLSGPGLSRYALQAHFDFCVCNESHVPAFAIEYDGGGHSAINDAKKDEIALQAGLALFRIDERLLNRTRGGVTFLQYLVHTYFLGNAFLEMQEKGQLDPTEPFMMSGFLKKDARHIFDSDFNYSGVARGRLTKIMTKAGVPDGANISSVDFRSDVRKGGFQLYRLRQHSGRRAIRVRARATGYRDAQPWPTW</sequence>